<evidence type="ECO:0000313" key="3">
    <source>
        <dbReference type="Proteomes" id="UP001079657"/>
    </source>
</evidence>
<evidence type="ECO:0000313" key="2">
    <source>
        <dbReference type="EMBL" id="MCY6371507.1"/>
    </source>
</evidence>
<feature type="transmembrane region" description="Helical" evidence="1">
    <location>
        <begin position="12"/>
        <end position="33"/>
    </location>
</feature>
<evidence type="ECO:0000256" key="1">
    <source>
        <dbReference type="SAM" id="Phobius"/>
    </source>
</evidence>
<dbReference type="Proteomes" id="UP001079657">
    <property type="component" value="Unassembled WGS sequence"/>
</dbReference>
<dbReference type="RefSeq" id="WP_268050367.1">
    <property type="nucleotide sequence ID" value="NZ_JAPQES010000004.1"/>
</dbReference>
<keyword evidence="3" id="KW-1185">Reference proteome</keyword>
<keyword evidence="1" id="KW-1133">Transmembrane helix</keyword>
<reference evidence="2" key="1">
    <citation type="submission" date="2022-12" db="EMBL/GenBank/DDBJ databases">
        <authorList>
            <person name="Wang J."/>
        </authorList>
    </citation>
    <scope>NUCLEOTIDE SEQUENCE</scope>
    <source>
        <strain evidence="2">HY-42-06</strain>
    </source>
</reference>
<keyword evidence="1" id="KW-0472">Membrane</keyword>
<name>A0ABT4CR19_9CLOT</name>
<proteinExistence type="predicted"/>
<organism evidence="2 3">
    <name type="scientific">Clostridium ganghwense</name>
    <dbReference type="NCBI Taxonomy" id="312089"/>
    <lineage>
        <taxon>Bacteria</taxon>
        <taxon>Bacillati</taxon>
        <taxon>Bacillota</taxon>
        <taxon>Clostridia</taxon>
        <taxon>Eubacteriales</taxon>
        <taxon>Clostridiaceae</taxon>
        <taxon>Clostridium</taxon>
    </lineage>
</organism>
<comment type="caution">
    <text evidence="2">The sequence shown here is derived from an EMBL/GenBank/DDBJ whole genome shotgun (WGS) entry which is preliminary data.</text>
</comment>
<accession>A0ABT4CR19</accession>
<sequence>MLSSNKKTLTTLLLTLSFILIGIGVFYGTYYFFINKSLSSYEKVVKTEVNNINKVNEKTYLFTKGQTIDTEKIKNELSSYISSLKSSEEKLKKLTVTDKYTDDHKNLLLGLKNNISIFNQIYTICKNPKNVTLEKALTSLQSFRDDCMNNYALVSIKNIKINLPKECLDFINNTAYFTEKQIRSNIDAEIANSQNKDFVNSLSKLIDTFNPINKNLSQQIVEARKDDEGYDKLLNTLASYQDTLNSIKSKISNLTIPESGIPLYKSFVKVLDDYDSYIQDFTFAVKTEKLTSASGSQTEDSINKLYEGPNEKFNTLNTDYDNFMGEYNKFKDETSK</sequence>
<keyword evidence="1" id="KW-0812">Transmembrane</keyword>
<protein>
    <recommendedName>
        <fullName evidence="4">DUF3829 domain-containing protein</fullName>
    </recommendedName>
</protein>
<evidence type="ECO:0008006" key="4">
    <source>
        <dbReference type="Google" id="ProtNLM"/>
    </source>
</evidence>
<gene>
    <name evidence="2" type="ORF">OXH55_12735</name>
</gene>
<dbReference type="EMBL" id="JAPQES010000004">
    <property type="protein sequence ID" value="MCY6371507.1"/>
    <property type="molecule type" value="Genomic_DNA"/>
</dbReference>